<reference evidence="2" key="2">
    <citation type="submission" date="2010-07" db="EMBL/GenBank/DDBJ databases">
        <authorList>
            <consortium name="The Broad Institute Genome Sequencing Platform"/>
            <consortium name="Broad Institute Genome Sequencing Center for Infectious Disease"/>
            <person name="Ma L.-J."/>
            <person name="Dead R."/>
            <person name="Young S."/>
            <person name="Zeng Q."/>
            <person name="Koehrsen M."/>
            <person name="Alvarado L."/>
            <person name="Berlin A."/>
            <person name="Chapman S.B."/>
            <person name="Chen Z."/>
            <person name="Freedman E."/>
            <person name="Gellesch M."/>
            <person name="Goldberg J."/>
            <person name="Griggs A."/>
            <person name="Gujja S."/>
            <person name="Heilman E.R."/>
            <person name="Heiman D."/>
            <person name="Hepburn T."/>
            <person name="Howarth C."/>
            <person name="Jen D."/>
            <person name="Larson L."/>
            <person name="Mehta T."/>
            <person name="Neiman D."/>
            <person name="Pearson M."/>
            <person name="Roberts A."/>
            <person name="Saif S."/>
            <person name="Shea T."/>
            <person name="Shenoy N."/>
            <person name="Sisk P."/>
            <person name="Stolte C."/>
            <person name="Sykes S."/>
            <person name="Walk T."/>
            <person name="White J."/>
            <person name="Yandava C."/>
            <person name="Haas B."/>
            <person name="Nusbaum C."/>
            <person name="Birren B."/>
        </authorList>
    </citation>
    <scope>NUCLEOTIDE SEQUENCE</scope>
    <source>
        <strain evidence="2">R3-111a-1</strain>
    </source>
</reference>
<dbReference type="OrthoDB" id="10476647at2759"/>
<reference evidence="2" key="3">
    <citation type="submission" date="2010-09" db="EMBL/GenBank/DDBJ databases">
        <title>Annotation of Gaeumannomyces graminis var. tritici R3-111a-1.</title>
        <authorList>
            <consortium name="The Broad Institute Genome Sequencing Platform"/>
            <person name="Ma L.-J."/>
            <person name="Dead R."/>
            <person name="Young S.K."/>
            <person name="Zeng Q."/>
            <person name="Gargeya S."/>
            <person name="Fitzgerald M."/>
            <person name="Haas B."/>
            <person name="Abouelleil A."/>
            <person name="Alvarado L."/>
            <person name="Arachchi H.M."/>
            <person name="Berlin A."/>
            <person name="Brown A."/>
            <person name="Chapman S.B."/>
            <person name="Chen Z."/>
            <person name="Dunbar C."/>
            <person name="Freedman E."/>
            <person name="Gearin G."/>
            <person name="Gellesch M."/>
            <person name="Goldberg J."/>
            <person name="Griggs A."/>
            <person name="Gujja S."/>
            <person name="Heiman D."/>
            <person name="Howarth C."/>
            <person name="Larson L."/>
            <person name="Lui A."/>
            <person name="MacDonald P.J.P."/>
            <person name="Mehta T."/>
            <person name="Montmayeur A."/>
            <person name="Murphy C."/>
            <person name="Neiman D."/>
            <person name="Pearson M."/>
            <person name="Priest M."/>
            <person name="Roberts A."/>
            <person name="Saif S."/>
            <person name="Shea T."/>
            <person name="Shenoy N."/>
            <person name="Sisk P."/>
            <person name="Stolte C."/>
            <person name="Sykes S."/>
            <person name="Yandava C."/>
            <person name="Wortman J."/>
            <person name="Nusbaum C."/>
            <person name="Birren B."/>
        </authorList>
    </citation>
    <scope>NUCLEOTIDE SEQUENCE</scope>
    <source>
        <strain evidence="2">R3-111a-1</strain>
    </source>
</reference>
<accession>J3NT35</accession>
<evidence type="ECO:0000313" key="2">
    <source>
        <dbReference type="EMBL" id="EJT79348.1"/>
    </source>
</evidence>
<gene>
    <name evidence="3" type="primary">20344891</name>
    <name evidence="2" type="ORF">GGTG_04433</name>
</gene>
<evidence type="ECO:0000313" key="3">
    <source>
        <dbReference type="EnsemblFungi" id="EJT79348"/>
    </source>
</evidence>
<dbReference type="EMBL" id="GL385396">
    <property type="protein sequence ID" value="EJT79348.1"/>
    <property type="molecule type" value="Genomic_DNA"/>
</dbReference>
<feature type="region of interest" description="Disordered" evidence="1">
    <location>
        <begin position="1"/>
        <end position="69"/>
    </location>
</feature>
<organism evidence="2">
    <name type="scientific">Gaeumannomyces tritici (strain R3-111a-1)</name>
    <name type="common">Wheat and barley take-all root rot fungus</name>
    <name type="synonym">Gaeumannomyces graminis var. tritici</name>
    <dbReference type="NCBI Taxonomy" id="644352"/>
    <lineage>
        <taxon>Eukaryota</taxon>
        <taxon>Fungi</taxon>
        <taxon>Dikarya</taxon>
        <taxon>Ascomycota</taxon>
        <taxon>Pezizomycotina</taxon>
        <taxon>Sordariomycetes</taxon>
        <taxon>Sordariomycetidae</taxon>
        <taxon>Magnaporthales</taxon>
        <taxon>Magnaporthaceae</taxon>
        <taxon>Gaeumannomyces</taxon>
    </lineage>
</organism>
<dbReference type="AlphaFoldDB" id="J3NT35"/>
<reference evidence="3" key="5">
    <citation type="submission" date="2018-04" db="UniProtKB">
        <authorList>
            <consortium name="EnsemblFungi"/>
        </authorList>
    </citation>
    <scope>IDENTIFICATION</scope>
    <source>
        <strain evidence="3">R3-111a-1</strain>
    </source>
</reference>
<dbReference type="EnsemblFungi" id="EJT79348">
    <property type="protein sequence ID" value="EJT79348"/>
    <property type="gene ID" value="GGTG_04433"/>
</dbReference>
<name>J3NT35_GAET3</name>
<dbReference type="GeneID" id="20344891"/>
<keyword evidence="4" id="KW-1185">Reference proteome</keyword>
<feature type="compositionally biased region" description="Pro residues" evidence="1">
    <location>
        <begin position="9"/>
        <end position="20"/>
    </location>
</feature>
<sequence length="102" mass="11177">MAPQNLSMCPPPPEGAPPGPYRKGDLIQGVADRGPNGPFSLQGKVLEDDDPYSSSPSSHPQAGGRWYDVSHEKRVAQVLRTHMMRIEWEEVGVVGGGQFHLW</sequence>
<dbReference type="Proteomes" id="UP000006039">
    <property type="component" value="Unassembled WGS sequence"/>
</dbReference>
<evidence type="ECO:0000313" key="4">
    <source>
        <dbReference type="Proteomes" id="UP000006039"/>
    </source>
</evidence>
<protein>
    <submittedName>
        <fullName evidence="2 3">Uncharacterized protein</fullName>
    </submittedName>
</protein>
<dbReference type="HOGENOM" id="CLU_2306686_0_0_1"/>
<reference evidence="3" key="4">
    <citation type="journal article" date="2015" name="G3 (Bethesda)">
        <title>Genome sequences of three phytopathogenic species of the Magnaporthaceae family of fungi.</title>
        <authorList>
            <person name="Okagaki L.H."/>
            <person name="Nunes C.C."/>
            <person name="Sailsbery J."/>
            <person name="Clay B."/>
            <person name="Brown D."/>
            <person name="John T."/>
            <person name="Oh Y."/>
            <person name="Young N."/>
            <person name="Fitzgerald M."/>
            <person name="Haas B.J."/>
            <person name="Zeng Q."/>
            <person name="Young S."/>
            <person name="Adiconis X."/>
            <person name="Fan L."/>
            <person name="Levin J.Z."/>
            <person name="Mitchell T.K."/>
            <person name="Okubara P.A."/>
            <person name="Farman M.L."/>
            <person name="Kohn L.M."/>
            <person name="Birren B."/>
            <person name="Ma L.-J."/>
            <person name="Dean R.A."/>
        </authorList>
    </citation>
    <scope>NUCLEOTIDE SEQUENCE</scope>
    <source>
        <strain evidence="3">R3-111a-1</strain>
    </source>
</reference>
<dbReference type="RefSeq" id="XP_009220493.1">
    <property type="nucleotide sequence ID" value="XM_009222229.1"/>
</dbReference>
<dbReference type="eggNOG" id="ENOG502RNAQ">
    <property type="taxonomic scope" value="Eukaryota"/>
</dbReference>
<evidence type="ECO:0000256" key="1">
    <source>
        <dbReference type="SAM" id="MobiDB-lite"/>
    </source>
</evidence>
<proteinExistence type="predicted"/>
<dbReference type="VEuPathDB" id="FungiDB:GGTG_04433"/>
<reference evidence="4" key="1">
    <citation type="submission" date="2010-07" db="EMBL/GenBank/DDBJ databases">
        <title>The genome sequence of Gaeumannomyces graminis var. tritici strain R3-111a-1.</title>
        <authorList>
            <consortium name="The Broad Institute Genome Sequencing Platform"/>
            <person name="Ma L.-J."/>
            <person name="Dead R."/>
            <person name="Young S."/>
            <person name="Zeng Q."/>
            <person name="Koehrsen M."/>
            <person name="Alvarado L."/>
            <person name="Berlin A."/>
            <person name="Chapman S.B."/>
            <person name="Chen Z."/>
            <person name="Freedman E."/>
            <person name="Gellesch M."/>
            <person name="Goldberg J."/>
            <person name="Griggs A."/>
            <person name="Gujja S."/>
            <person name="Heilman E.R."/>
            <person name="Heiman D."/>
            <person name="Hepburn T."/>
            <person name="Howarth C."/>
            <person name="Jen D."/>
            <person name="Larson L."/>
            <person name="Mehta T."/>
            <person name="Neiman D."/>
            <person name="Pearson M."/>
            <person name="Roberts A."/>
            <person name="Saif S."/>
            <person name="Shea T."/>
            <person name="Shenoy N."/>
            <person name="Sisk P."/>
            <person name="Stolte C."/>
            <person name="Sykes S."/>
            <person name="Walk T."/>
            <person name="White J."/>
            <person name="Yandava C."/>
            <person name="Haas B."/>
            <person name="Nusbaum C."/>
            <person name="Birren B."/>
        </authorList>
    </citation>
    <scope>NUCLEOTIDE SEQUENCE [LARGE SCALE GENOMIC DNA]</scope>
    <source>
        <strain evidence="4">R3-111a-1</strain>
    </source>
</reference>